<dbReference type="InterPro" id="IPR001841">
    <property type="entry name" value="Znf_RING"/>
</dbReference>
<evidence type="ECO:0000256" key="4">
    <source>
        <dbReference type="PROSITE-ProRule" id="PRU00175"/>
    </source>
</evidence>
<keyword evidence="3" id="KW-0862">Zinc</keyword>
<dbReference type="PROSITE" id="PS50089">
    <property type="entry name" value="ZF_RING_2"/>
    <property type="match status" value="1"/>
</dbReference>
<evidence type="ECO:0000313" key="7">
    <source>
        <dbReference type="EMBL" id="NXL38637.1"/>
    </source>
</evidence>
<feature type="region of interest" description="Disordered" evidence="5">
    <location>
        <begin position="78"/>
        <end position="110"/>
    </location>
</feature>
<dbReference type="PANTHER" id="PTHR12109">
    <property type="entry name" value="RING FINGER PROTEIN 141-RELATED"/>
    <property type="match status" value="1"/>
</dbReference>
<proteinExistence type="predicted"/>
<dbReference type="InterPro" id="IPR047126">
    <property type="entry name" value="RNF141-like"/>
</dbReference>
<keyword evidence="2 4" id="KW-0863">Zinc-finger</keyword>
<name>A0A7L0S7G1_GLABR</name>
<evidence type="ECO:0000259" key="6">
    <source>
        <dbReference type="PROSITE" id="PS50089"/>
    </source>
</evidence>
<feature type="compositionally biased region" description="Low complexity" evidence="5">
    <location>
        <begin position="283"/>
        <end position="305"/>
    </location>
</feature>
<dbReference type="SMART" id="SM00184">
    <property type="entry name" value="RING"/>
    <property type="match status" value="1"/>
</dbReference>
<gene>
    <name evidence="7" type="primary">Topors_0</name>
    <name evidence="7" type="ORF">GLABRA_R09848</name>
</gene>
<evidence type="ECO:0000256" key="3">
    <source>
        <dbReference type="ARBA" id="ARBA00022833"/>
    </source>
</evidence>
<sequence>MESEEICPICRDCQDDAVYVLPCYHQFCLGCILQWMDVKAECPLCRGPVETVQFAMQGGNGYRECAIMLLEGSPEASSQADTAASLPDENRPHGAAASPPSSPQGTLYPHEQGAAEPEAVGGIMPEVWASFFQTNECIVSPVEIWLHWELVGIYGSQWWQVRRAEGNVLCVLCAHGPVAEVMVRELQPILGEHTAPLVRGIIDAIERCSDDVWRRSPAVGEEDDSSEARGSPTNSGCSGSRCGTPNIYAPTYRSPERSDREEEAGTSEAALRGGPGHPPSAPVPAEQEQAQGEPGEAVAAGPSAPRQRRNRSSGRPRRPPKRRVPGPQDSPQPCKRPPRRQH</sequence>
<feature type="domain" description="RING-type" evidence="6">
    <location>
        <begin position="7"/>
        <end position="46"/>
    </location>
</feature>
<organism evidence="7 8">
    <name type="scientific">Glaucidium brasilianum</name>
    <name type="common">Ferruginous pygmy-owl</name>
    <dbReference type="NCBI Taxonomy" id="78217"/>
    <lineage>
        <taxon>Eukaryota</taxon>
        <taxon>Metazoa</taxon>
        <taxon>Chordata</taxon>
        <taxon>Craniata</taxon>
        <taxon>Vertebrata</taxon>
        <taxon>Euteleostomi</taxon>
        <taxon>Archelosauria</taxon>
        <taxon>Archosauria</taxon>
        <taxon>Dinosauria</taxon>
        <taxon>Saurischia</taxon>
        <taxon>Theropoda</taxon>
        <taxon>Coelurosauria</taxon>
        <taxon>Aves</taxon>
        <taxon>Neognathae</taxon>
        <taxon>Neoaves</taxon>
        <taxon>Telluraves</taxon>
        <taxon>Strigiformes</taxon>
        <taxon>Strigidae</taxon>
        <taxon>Glaucidium</taxon>
    </lineage>
</organism>
<dbReference type="GO" id="GO:0008270">
    <property type="term" value="F:zinc ion binding"/>
    <property type="evidence" value="ECO:0007669"/>
    <property type="project" value="UniProtKB-KW"/>
</dbReference>
<evidence type="ECO:0000313" key="8">
    <source>
        <dbReference type="Proteomes" id="UP000591073"/>
    </source>
</evidence>
<evidence type="ECO:0000256" key="1">
    <source>
        <dbReference type="ARBA" id="ARBA00022723"/>
    </source>
</evidence>
<feature type="non-terminal residue" evidence="7">
    <location>
        <position position="1"/>
    </location>
</feature>
<protein>
    <submittedName>
        <fullName evidence="7">TOPRS ligase</fullName>
    </submittedName>
</protein>
<dbReference type="Proteomes" id="UP000591073">
    <property type="component" value="Unassembled WGS sequence"/>
</dbReference>
<dbReference type="AlphaFoldDB" id="A0A7L0S7G1"/>
<dbReference type="Pfam" id="PF13923">
    <property type="entry name" value="zf-C3HC4_2"/>
    <property type="match status" value="1"/>
</dbReference>
<dbReference type="Gene3D" id="3.30.40.10">
    <property type="entry name" value="Zinc/RING finger domain, C3HC4 (zinc finger)"/>
    <property type="match status" value="1"/>
</dbReference>
<dbReference type="InterPro" id="IPR013083">
    <property type="entry name" value="Znf_RING/FYVE/PHD"/>
</dbReference>
<dbReference type="PROSITE" id="PS00518">
    <property type="entry name" value="ZF_RING_1"/>
    <property type="match status" value="1"/>
</dbReference>
<evidence type="ECO:0000256" key="5">
    <source>
        <dbReference type="SAM" id="MobiDB-lite"/>
    </source>
</evidence>
<accession>A0A7L0S7G1</accession>
<feature type="region of interest" description="Disordered" evidence="5">
    <location>
        <begin position="216"/>
        <end position="342"/>
    </location>
</feature>
<keyword evidence="8" id="KW-1185">Reference proteome</keyword>
<dbReference type="InterPro" id="IPR017907">
    <property type="entry name" value="Znf_RING_CS"/>
</dbReference>
<dbReference type="GO" id="GO:0016874">
    <property type="term" value="F:ligase activity"/>
    <property type="evidence" value="ECO:0007669"/>
    <property type="project" value="UniProtKB-KW"/>
</dbReference>
<keyword evidence="1" id="KW-0479">Metal-binding</keyword>
<reference evidence="7 8" key="1">
    <citation type="submission" date="2019-09" db="EMBL/GenBank/DDBJ databases">
        <title>Bird 10,000 Genomes (B10K) Project - Family phase.</title>
        <authorList>
            <person name="Zhang G."/>
        </authorList>
    </citation>
    <scope>NUCLEOTIDE SEQUENCE [LARGE SCALE GENOMIC DNA]</scope>
    <source>
        <strain evidence="7">B10K-DU-008-63</strain>
    </source>
</reference>
<dbReference type="OrthoDB" id="21204at2759"/>
<comment type="caution">
    <text evidence="7">The sequence shown here is derived from an EMBL/GenBank/DDBJ whole genome shotgun (WGS) entry which is preliminary data.</text>
</comment>
<feature type="compositionally biased region" description="Basic residues" evidence="5">
    <location>
        <begin position="306"/>
        <end position="324"/>
    </location>
</feature>
<dbReference type="SUPFAM" id="SSF57850">
    <property type="entry name" value="RING/U-box"/>
    <property type="match status" value="1"/>
</dbReference>
<keyword evidence="7" id="KW-0436">Ligase</keyword>
<evidence type="ECO:0000256" key="2">
    <source>
        <dbReference type="ARBA" id="ARBA00022771"/>
    </source>
</evidence>
<dbReference type="EMBL" id="VXAP01000835">
    <property type="protein sequence ID" value="NXL38637.1"/>
    <property type="molecule type" value="Genomic_DNA"/>
</dbReference>
<feature type="non-terminal residue" evidence="7">
    <location>
        <position position="342"/>
    </location>
</feature>
<feature type="compositionally biased region" description="Polar residues" evidence="5">
    <location>
        <begin position="231"/>
        <end position="243"/>
    </location>
</feature>